<reference evidence="9 10" key="1">
    <citation type="submission" date="2024-10" db="EMBL/GenBank/DDBJ databases">
        <title>Updated reference genomes for cyclostephanoid diatoms.</title>
        <authorList>
            <person name="Roberts W.R."/>
            <person name="Alverson A.J."/>
        </authorList>
    </citation>
    <scope>NUCLEOTIDE SEQUENCE [LARGE SCALE GENOMIC DNA]</scope>
    <source>
        <strain evidence="9 10">AJA228-03</strain>
    </source>
</reference>
<feature type="transmembrane region" description="Helical" evidence="8">
    <location>
        <begin position="347"/>
        <end position="366"/>
    </location>
</feature>
<keyword evidence="10" id="KW-1185">Reference proteome</keyword>
<keyword evidence="7 8" id="KW-0472">Membrane</keyword>
<comment type="similarity">
    <text evidence="8">Belongs to the glycosyltransferase 22 family.</text>
</comment>
<organism evidence="9 10">
    <name type="scientific">Cyclostephanos tholiformis</name>
    <dbReference type="NCBI Taxonomy" id="382380"/>
    <lineage>
        <taxon>Eukaryota</taxon>
        <taxon>Sar</taxon>
        <taxon>Stramenopiles</taxon>
        <taxon>Ochrophyta</taxon>
        <taxon>Bacillariophyta</taxon>
        <taxon>Coscinodiscophyceae</taxon>
        <taxon>Thalassiosirophycidae</taxon>
        <taxon>Stephanodiscales</taxon>
        <taxon>Stephanodiscaceae</taxon>
        <taxon>Cyclostephanos</taxon>
    </lineage>
</organism>
<evidence type="ECO:0000313" key="9">
    <source>
        <dbReference type="EMBL" id="KAL3815480.1"/>
    </source>
</evidence>
<feature type="transmembrane region" description="Helical" evidence="8">
    <location>
        <begin position="299"/>
        <end position="326"/>
    </location>
</feature>
<evidence type="ECO:0000256" key="2">
    <source>
        <dbReference type="ARBA" id="ARBA00022676"/>
    </source>
</evidence>
<dbReference type="InterPro" id="IPR005599">
    <property type="entry name" value="GPI_mannosylTrfase"/>
</dbReference>
<evidence type="ECO:0000256" key="4">
    <source>
        <dbReference type="ARBA" id="ARBA00022692"/>
    </source>
</evidence>
<dbReference type="AlphaFoldDB" id="A0ABD3RRA8"/>
<keyword evidence="2 8" id="KW-0328">Glycosyltransferase</keyword>
<gene>
    <name evidence="9" type="ORF">ACHAXA_000717</name>
</gene>
<dbReference type="GO" id="GO:0016757">
    <property type="term" value="F:glycosyltransferase activity"/>
    <property type="evidence" value="ECO:0007669"/>
    <property type="project" value="UniProtKB-KW"/>
</dbReference>
<dbReference type="Pfam" id="PF03901">
    <property type="entry name" value="Glyco_transf_22"/>
    <property type="match status" value="1"/>
</dbReference>
<feature type="transmembrane region" description="Helical" evidence="8">
    <location>
        <begin position="434"/>
        <end position="450"/>
    </location>
</feature>
<keyword evidence="4 8" id="KW-0812">Transmembrane</keyword>
<feature type="transmembrane region" description="Helical" evidence="8">
    <location>
        <begin position="495"/>
        <end position="513"/>
    </location>
</feature>
<evidence type="ECO:0000256" key="5">
    <source>
        <dbReference type="ARBA" id="ARBA00022824"/>
    </source>
</evidence>
<evidence type="ECO:0000256" key="1">
    <source>
        <dbReference type="ARBA" id="ARBA00004477"/>
    </source>
</evidence>
<evidence type="ECO:0000256" key="6">
    <source>
        <dbReference type="ARBA" id="ARBA00022989"/>
    </source>
</evidence>
<accession>A0ABD3RRA8</accession>
<dbReference type="EC" id="2.4.1.-" evidence="8"/>
<keyword evidence="5 8" id="KW-0256">Endoplasmic reticulum</keyword>
<evidence type="ECO:0000256" key="3">
    <source>
        <dbReference type="ARBA" id="ARBA00022679"/>
    </source>
</evidence>
<dbReference type="Proteomes" id="UP001530377">
    <property type="component" value="Unassembled WGS sequence"/>
</dbReference>
<dbReference type="PANTHER" id="PTHR22760">
    <property type="entry name" value="GLYCOSYLTRANSFERASE"/>
    <property type="match status" value="1"/>
</dbReference>
<proteinExistence type="inferred from homology"/>
<comment type="caution">
    <text evidence="9">The sequence shown here is derived from an EMBL/GenBank/DDBJ whole genome shotgun (WGS) entry which is preliminary data.</text>
</comment>
<keyword evidence="6 8" id="KW-1133">Transmembrane helix</keyword>
<name>A0ABD3RRA8_9STRA</name>
<sequence>MLDCINSSQIIWLYFWISAYRIGNAWMIRTQFDPDEYWQTLEPAYCLVFGVGDHSGSLGSLGSHSSINRINQLPEKQRMHGCALTWEWTRRSASTSSAATQSASSFLSTSIIRIGQTFQTIIDQALHGPVRSYVSVFPTYCYYLACRSLFYWAYDDKSTFNDEDSGFQSRLKQFIRQHSTYIISKGPAFFHAVLVAAPTDLSVWLIASRMNNLKSLPAENYGEICAGNECCSYSWQFWALVCSITSWFHGYALVRTYANSLETVCLLVGITLLGPDLFGESRFSGPNSGGKHELPRRTKVAFVLGGLSVCMRFTSLAAWIPIGLIISFRSGKTTDSPRTKKNSHFRMMRTLLGCCVPFGFFGVLMGCCIDRWFYGFWAIPFLGNIHFNVLLGQGSLYGTHPFLWYAYAGIPAICGILLPFFLWDISSINSSPRSILLGIISPYIALHSLSEHKEFRFLLPVLPLICILAGHASCRLVHVIDNAASKSHGANGTKVVFSIFILLNYPHLIYLGIIHQRGPIAVNEYLSSAINEGALRDSRSNEIQEYSIHYLTSCHSVPLYSHLHTPNVRVYAWHLDCSPDCRSHHDRVCESDAFLNDPLGFVMSAYGHSLDGSCIEEAMMKAPPSFLVVMQDDAEVIESLLMKKLKMSHVASIRHTIKSLSWNKRATYNATDLEKCPPHGRCPKVFTIFSTIDVHFNHLEIYRNSLNK</sequence>
<dbReference type="GO" id="GO:0005789">
    <property type="term" value="C:endoplasmic reticulum membrane"/>
    <property type="evidence" value="ECO:0007669"/>
    <property type="project" value="UniProtKB-SubCell"/>
</dbReference>
<evidence type="ECO:0000256" key="8">
    <source>
        <dbReference type="RuleBase" id="RU363075"/>
    </source>
</evidence>
<protein>
    <recommendedName>
        <fullName evidence="8">Mannosyltransferase</fullName>
        <ecNumber evidence="8">2.4.1.-</ecNumber>
    </recommendedName>
</protein>
<evidence type="ECO:0000256" key="7">
    <source>
        <dbReference type="ARBA" id="ARBA00023136"/>
    </source>
</evidence>
<dbReference type="PANTHER" id="PTHR22760:SF4">
    <property type="entry name" value="GPI MANNOSYLTRANSFERASE 3"/>
    <property type="match status" value="1"/>
</dbReference>
<dbReference type="EMBL" id="JALLPB020000197">
    <property type="protein sequence ID" value="KAL3815480.1"/>
    <property type="molecule type" value="Genomic_DNA"/>
</dbReference>
<evidence type="ECO:0000313" key="10">
    <source>
        <dbReference type="Proteomes" id="UP001530377"/>
    </source>
</evidence>
<comment type="subcellular location">
    <subcellularLocation>
        <location evidence="1 8">Endoplasmic reticulum membrane</location>
        <topology evidence="1 8">Multi-pass membrane protein</topology>
    </subcellularLocation>
</comment>
<keyword evidence="3" id="KW-0808">Transferase</keyword>
<feature type="transmembrane region" description="Helical" evidence="8">
    <location>
        <begin position="457"/>
        <end position="480"/>
    </location>
</feature>
<feature type="transmembrane region" description="Helical" evidence="8">
    <location>
        <begin position="402"/>
        <end position="422"/>
    </location>
</feature>